<dbReference type="InterPro" id="IPR029021">
    <property type="entry name" value="Prot-tyrosine_phosphatase-like"/>
</dbReference>
<organism evidence="9 10">
    <name type="scientific">Cyprinus carpio</name>
    <name type="common">Common carp</name>
    <dbReference type="NCBI Taxonomy" id="7962"/>
    <lineage>
        <taxon>Eukaryota</taxon>
        <taxon>Metazoa</taxon>
        <taxon>Chordata</taxon>
        <taxon>Craniata</taxon>
        <taxon>Vertebrata</taxon>
        <taxon>Euteleostomi</taxon>
        <taxon>Actinopterygii</taxon>
        <taxon>Neopterygii</taxon>
        <taxon>Teleostei</taxon>
        <taxon>Ostariophysi</taxon>
        <taxon>Cypriniformes</taxon>
        <taxon>Cyprinidae</taxon>
        <taxon>Cyprininae</taxon>
        <taxon>Cyprinus</taxon>
    </lineage>
</organism>
<dbReference type="SUPFAM" id="SSF52799">
    <property type="entry name" value="(Phosphotyrosine protein) phosphatases II"/>
    <property type="match status" value="1"/>
</dbReference>
<protein>
    <recommendedName>
        <fullName evidence="4">Myotubularin-related protein 12</fullName>
    </recommendedName>
    <alternativeName>
        <fullName evidence="7">Inactive phosphatidylinositol 3-phosphatase 12</fullName>
    </alternativeName>
</protein>
<evidence type="ECO:0000256" key="2">
    <source>
        <dbReference type="ARBA" id="ARBA00004369"/>
    </source>
</evidence>
<evidence type="ECO:0000256" key="7">
    <source>
        <dbReference type="ARBA" id="ARBA00033343"/>
    </source>
</evidence>
<evidence type="ECO:0000256" key="5">
    <source>
        <dbReference type="ARBA" id="ARBA00022490"/>
    </source>
</evidence>
<dbReference type="Ensembl" id="ENSCCRT00015029752.1">
    <property type="protein sequence ID" value="ENSCCRP00015028735.1"/>
    <property type="gene ID" value="ENSCCRG00015012124.1"/>
</dbReference>
<dbReference type="InterPro" id="IPR030564">
    <property type="entry name" value="Myotubularin"/>
</dbReference>
<comment type="subcellular location">
    <subcellularLocation>
        <location evidence="1">Cytoplasm</location>
        <location evidence="1">Myofibril</location>
        <location evidence="1">Sarcomere</location>
    </subcellularLocation>
    <subcellularLocation>
        <location evidence="2">Sarcoplasmic reticulum</location>
    </subcellularLocation>
</comment>
<dbReference type="PROSITE" id="PS51339">
    <property type="entry name" value="PPASE_MYOTUBULARIN"/>
    <property type="match status" value="1"/>
</dbReference>
<dbReference type="SUPFAM" id="SSF50729">
    <property type="entry name" value="PH domain-like"/>
    <property type="match status" value="1"/>
</dbReference>
<evidence type="ECO:0000256" key="1">
    <source>
        <dbReference type="ARBA" id="ARBA00004204"/>
    </source>
</evidence>
<sequence>MGFSLRSEVEFCSANPILKYTQDDLSQRGVFGTLFCTNFRITFISDEKSQEETTFKNKLYGENDIPLMFVDHIYGVYDEKRKLITGALVKNKYPSKIIIHCKDLRVFQFCLTYTKEEDAKKIFQGIAHHCLEEKSLKCVFAFSYTGTPSPGTDISPCRGFHCDTIIWCWSHYSGCALFKASLPPVTQEDGDFQKHFDIMINAVAHNYLYSAKTEDLSESLPTIQDIQQSYNKFKQFFLIENSTDFWLSDMKWFSSLESSGWLDIIRQCLQKAVEVVECLEKDNTNVLITEEEGTDLCCVISSLVQIMLDPYYRTLMGFQSLVQKEWVAGCHAFLDRCNHLHQKDKECYSPVFLLFLECVWQLVQQHSPAFQFSETYLTVLSDSVHMPVFSTFLFNSAHHRESVLKAESPLAQSSPLSCPTVWDWSVQFDSKAQNYFFNPLYSEKVKHEKAVRKPHKLKHQRQLSLPSTAFKTPFKKGFFKDETDSLKKMLRVKRLSRWMGSPDSTAAISREFYESWQQRPLDYHGLLLPCLDGPAVRVWMQRYLRWIPEVHILGGGSVAVMTKLMELLSQVQDLKRVLEQRDSSQAAKPDHRPYIQHRLLSFGSSGRLPSSFPFAYSRNRSFKPIIPTGLMQCLMLTDSLASQEDEASSFVSLV</sequence>
<dbReference type="PANTHER" id="PTHR10807:SF37">
    <property type="entry name" value="MYOTUBULARIN-RELATED PROTEIN 12"/>
    <property type="match status" value="1"/>
</dbReference>
<dbReference type="Pfam" id="PF12578">
    <property type="entry name" value="3-PAP"/>
    <property type="match status" value="1"/>
</dbReference>
<evidence type="ECO:0000313" key="9">
    <source>
        <dbReference type="Ensembl" id="ENSCCRP00015028735.1"/>
    </source>
</evidence>
<feature type="domain" description="Myotubularin phosphatase" evidence="8">
    <location>
        <begin position="167"/>
        <end position="470"/>
    </location>
</feature>
<proteinExistence type="inferred from homology"/>
<name>A0A8C1TWL0_CYPCA</name>
<evidence type="ECO:0000313" key="10">
    <source>
        <dbReference type="Proteomes" id="UP000694700"/>
    </source>
</evidence>
<dbReference type="InterPro" id="IPR022587">
    <property type="entry name" value="MTMR12-like_C"/>
</dbReference>
<evidence type="ECO:0000256" key="6">
    <source>
        <dbReference type="ARBA" id="ARBA00022951"/>
    </source>
</evidence>
<evidence type="ECO:0000256" key="3">
    <source>
        <dbReference type="ARBA" id="ARBA00007471"/>
    </source>
</evidence>
<dbReference type="Gene3D" id="2.30.29.30">
    <property type="entry name" value="Pleckstrin-homology domain (PH domain)/Phosphotyrosine-binding domain (PTB)"/>
    <property type="match status" value="1"/>
</dbReference>
<dbReference type="InterPro" id="IPR011993">
    <property type="entry name" value="PH-like_dom_sf"/>
</dbReference>
<dbReference type="PANTHER" id="PTHR10807">
    <property type="entry name" value="MYOTUBULARIN-RELATED"/>
    <property type="match status" value="1"/>
</dbReference>
<dbReference type="Pfam" id="PF06602">
    <property type="entry name" value="Myotub-related"/>
    <property type="match status" value="1"/>
</dbReference>
<dbReference type="GO" id="GO:0046856">
    <property type="term" value="P:phosphatidylinositol dephosphorylation"/>
    <property type="evidence" value="ECO:0007669"/>
    <property type="project" value="TreeGrafter"/>
</dbReference>
<dbReference type="GO" id="GO:0016020">
    <property type="term" value="C:membrane"/>
    <property type="evidence" value="ECO:0007669"/>
    <property type="project" value="TreeGrafter"/>
</dbReference>
<keyword evidence="5" id="KW-0963">Cytoplasm</keyword>
<reference evidence="9" key="1">
    <citation type="submission" date="2025-08" db="UniProtKB">
        <authorList>
            <consortium name="Ensembl"/>
        </authorList>
    </citation>
    <scope>IDENTIFICATION</scope>
</reference>
<evidence type="ECO:0000256" key="4">
    <source>
        <dbReference type="ARBA" id="ARBA00018495"/>
    </source>
</evidence>
<dbReference type="AlphaFoldDB" id="A0A8C1TWL0"/>
<accession>A0A8C1TWL0</accession>
<dbReference type="GO" id="GO:0030017">
    <property type="term" value="C:sarcomere"/>
    <property type="evidence" value="ECO:0007669"/>
    <property type="project" value="UniProtKB-SubCell"/>
</dbReference>
<comment type="similarity">
    <text evidence="3">Belongs to the protein-tyrosine phosphatase family. Non-receptor class myotubularin subfamily.</text>
</comment>
<dbReference type="GO" id="GO:0016529">
    <property type="term" value="C:sarcoplasmic reticulum"/>
    <property type="evidence" value="ECO:0007669"/>
    <property type="project" value="UniProtKB-SubCell"/>
</dbReference>
<evidence type="ECO:0000259" key="8">
    <source>
        <dbReference type="PROSITE" id="PS51339"/>
    </source>
</evidence>
<dbReference type="Proteomes" id="UP000694700">
    <property type="component" value="Unplaced"/>
</dbReference>
<keyword evidence="6" id="KW-0703">Sarcoplasmic reticulum</keyword>
<dbReference type="InterPro" id="IPR010569">
    <property type="entry name" value="Myotubularin-like_Pase_dom"/>
</dbReference>